<protein>
    <submittedName>
        <fullName evidence="1">Uncharacterized protein</fullName>
    </submittedName>
</protein>
<evidence type="ECO:0000313" key="1">
    <source>
        <dbReference type="EMBL" id="AWG25778.1"/>
    </source>
</evidence>
<proteinExistence type="predicted"/>
<dbReference type="RefSeq" id="WP_108737349.1">
    <property type="nucleotide sequence ID" value="NZ_CP020919.1"/>
</dbReference>
<reference evidence="1 2" key="1">
    <citation type="submission" date="2017-04" db="EMBL/GenBank/DDBJ databases">
        <title>Complete genome sequence of Flavobacterium kingsejong AJ004.</title>
        <authorList>
            <person name="Lee P.C."/>
        </authorList>
    </citation>
    <scope>NUCLEOTIDE SEQUENCE [LARGE SCALE GENOMIC DNA]</scope>
    <source>
        <strain evidence="1 2">AJ004</strain>
    </source>
</reference>
<sequence length="2689" mass="267089">MKNKLLPLLFVLGGYAAYSQVGIGTSMPNGSSQLEVVADDKGILIPRIRLTSTTDNLTIQHGNVNSLLVFNTSTIADVKPGYYYWYVNKWNRIIVSGEVNPAVGTVFFNPVTNQFTYIDTAGNTQVVNMEQIVRANQTVTTLVNNNNGTYTYTNEAGVTALINVPADVAANFQTIINNPGVQQILNSYVMHIEGNVAYNATTNTFTYTDAAGNTQTVNMEQIVRANQTVTTLVNNNNGTYTYTNEAGVTASINVPADVATNFQTIINNPGVQQILNSYVMHIEGNVAYNATTNTFTYTDAAGNTQTVNMEQIVRANQTVTTLVNNNDGTYTYTNEAGVTSVVNPQTLSIASNILTLSNGGTVDLTPFLDNTDDQQISSFVLDPVTKKLSVTLENGGTQEVDFTAVLNNVVAQATQHFANGEATTISGAGTESNPYKVGVNAANGTTMGGVKEVITNPTVNIVDGALVVNTANLSIPAASVVGNNVTAASDRVVLGGTPVGATLKPFSVDVDETKLVLSNLSGQVNPSQIFSGASGQMLVSNAFGGSQWISPSSISTAISNTLESTANTITSTVNGQAATAPIVNSLGSTLSGANIITTVNGVAGAGLDLTPAIQAAQKTTSVANGSNTTVNSTVTGNNTEYTVAVNAANGTALGGVKEAATNPTVNIVDGALTVNTANLNVPAASVTGTDVTAGSNRVALGGTPVGAALKSFSVDVNEANLSLSNIGGSLATSQINATTATPGQTLVVNPAGSVVYGNLPAATVTGTDVTAGSNRVALGGTPVGASLKPFTVDVNEANLSLSNIGGSLATSQINATTATPGQTLVVNPAGSVVYGNLPAATVTGTDVTAGSNRVALGGTPVGASLKPFTVDVNEANLSLSNIGGSLATSQITPGTAGQVLVTNAGTTTWMDQSTLAPATTNTLGSTVNTITSTVNGQAATAPIVNSLGNTLSGANIITTVNGVAGSGLDLTPAIQAAQKTTSVVDGTNTTVSSTVTGNNTAYKVDVTAANGTALGGVKEAATNPTVNIVDGALTVNTANLNVPAASVTGTDVTAGSNRVALGGTPVGAALKAFSVDVNEANLSLSNIGGSLATSQINATTATPGQTLVVNPAGSVVYGNLPAATVTGTDVTAGSNRVALGGTPVGASLKPFTVDVNEANLSLSNIGGSLTPTQIAPGAAGQVLVTNGGVTTWMNQSAIVPNTTNALSSAGNIMTATVNGIPATAPIVNSLGNTLSGANIITTVNGMAGAALDLTPAIQAAQKTTSVVDGTNTTVSSTVTGNNTAYKVDVTPANGTALGGVKEAATNPTVNIVDGTLTVNTANLNVPAASVTGTDVTAGSNRVALGGTPVGAALKSFSVDVNEANLSLSNIGGSLATSQINATTATPGQTLVVNPAGNVVYGNLPAATVIGNNVTAGSDRVTLGGTPVGATLKPFSVDVDETRLVLSNQSGKVTNNQITPGTSGQVLVTTAAGSTQWANPSTIVAPTVNTLTTSGNTSTSTVNGEIATASIVNSLGNTITGANLVTTVNGVAGAPLDLTAAIQGNQKTTSVANGTNTTVSSTVTGNNTEYKVAVNPANGIVLGSVKEAGTNPTVNIVDGALTVNTANLNVPAASVTGNDVTAASNRITLGGNPIGAALKAFSVDVNQANLSLSSIGGSLTPAQIAPGTTGQVLITNAGTTQWVNQTSLVPTTTNTLGSTVNTITSTVNGQAATASIVNSLGNTLSGTTIVTTVNGVAGSGLDLTPAIHAAQKTTSVANGTNTTVSSTVTGNNTEYKVTVSPANGTALGSVKEAATNPTVNIVDGALTVNTANLTIPAASVTGNNVTPGSDRVILGGTPTGAALKAFSVDVDETKLVLSNLSGKVTNNQITPGTSGQVLVTTAAGSTQWVNQSTIAPATTVANTVTGTNLSTTVNGVTGTAVNLTPAIQAGQKTTSVANGTNTTVSSTVTGNNTEYKVAVNPANGIVLGSVKEAATNPTVNIVDGALTVNTANLNVPAASVTGNDVTAASNRITLGGTPIGAALKAFSVDVNQANLNLSSIGGSLTPAQIAPGTTGQVLITNAGTTQWVNQSSLVPATINALASSGNVMTATVNGVAATAPIVNTLGNTLSGTTIITTVNGVAGSGLDLTPAVQAAQKTTSVVDGTTTTVSSTVTGNNTAYKVEVAAANGTALGGVKEATTNPTVNVVNGTLVVNPANLTIPAASVTGNNVTAGSDRVTLGGTPTGAALKAFSVDVDETKLVLSNLSGKVTNNQITPGTSGQVLVTTAAGSTQWVNQSTIAPATTVANTVTGTNLSTTVNGVTGAAVNLTPAIQAGQKITTVSNGSNTVATGTVTGNTTDYKVTVNNATATVAGVVKAGAGLTVDGTGTLAVDAATITSGKALTSTDLVVSANGSTALLKDVSLAIAENAITSAKIADGEVKTADIADRNVTAAKLTAGTGTANRIATADATGNVTYTDLSTLVTGDETKLVNGTNTTVTGTGTATNQYAVNVATGGAALGVVKQAATTPVVTINAAGELAVNANNGLSVATGNVQLGGALTKATTVTATATNTLAVAGLQTGTTADKIVVADATSGVLRQMNSAMPRFFYMPSIVIPTAADQITDGTTFGTINLYNRYSTQFATPTVSNPGKTTTLPVLAASALDYYITWFDATVFDNVTVSNTGVLTYTVKANADVTVGSFMNIVFAVK</sequence>
<gene>
    <name evidence="1" type="ORF">FK004_11370</name>
</gene>
<dbReference type="OrthoDB" id="1247310at2"/>
<dbReference type="KEGG" id="fki:FK004_11370"/>
<organism evidence="1 2">
    <name type="scientific">Flavobacterium kingsejongi</name>
    <dbReference type="NCBI Taxonomy" id="1678728"/>
    <lineage>
        <taxon>Bacteria</taxon>
        <taxon>Pseudomonadati</taxon>
        <taxon>Bacteroidota</taxon>
        <taxon>Flavobacteriia</taxon>
        <taxon>Flavobacteriales</taxon>
        <taxon>Flavobacteriaceae</taxon>
        <taxon>Flavobacterium</taxon>
    </lineage>
</organism>
<name>A0A2S1LPZ9_9FLAO</name>
<dbReference type="EMBL" id="CP020919">
    <property type="protein sequence ID" value="AWG25778.1"/>
    <property type="molecule type" value="Genomic_DNA"/>
</dbReference>
<dbReference type="Proteomes" id="UP000244677">
    <property type="component" value="Chromosome"/>
</dbReference>
<accession>A0A2S1LPZ9</accession>
<evidence type="ECO:0000313" key="2">
    <source>
        <dbReference type="Proteomes" id="UP000244677"/>
    </source>
</evidence>
<keyword evidence="2" id="KW-1185">Reference proteome</keyword>